<protein>
    <submittedName>
        <fullName evidence="1">Uncharacterized protein</fullName>
    </submittedName>
</protein>
<dbReference type="Proteomes" id="UP001163324">
    <property type="component" value="Chromosome 6"/>
</dbReference>
<accession>A0ACC0UY27</accession>
<gene>
    <name evidence="1" type="ORF">N3K66_006783</name>
</gene>
<dbReference type="EMBL" id="CM047945">
    <property type="protein sequence ID" value="KAI9898423.1"/>
    <property type="molecule type" value="Genomic_DNA"/>
</dbReference>
<sequence>MASNSMSVIANGIAQNFQAHGFSVQESHCAAALVLQECRKLRDAGEPVNGDTIAEAVRTFALAQNAKNKAAREEEDRAVDEMQQKGNHDDGGGGAKGGDEEEDEEEEEGDKIVLTVNGRVIEGRLYSRAKVDFSVTEVDGRAVKKISFKDYQLDKYFDGQDPYAPSSTEHASHQMSDTALDPGRKNLLSSLCSNVEIATELGKHLRPSDIVNLFSVCKTFNIVVNGYMMSTVRTWINHRCPEAGRIFPFKFYRRHLILDPMERTWEDIYQGKEHDIPVSQALEVRFVPGLKYLQLVMGRDRYCREIIAIMARNGHRTPPTMYNTLLRLWLLMDLSTTNHRMAMLHNSNFWSDYDLYNGQLFMVKLSLLFNDPVYGPGSNDLLHLILGQKGLYPLWQLLFRKRFTRLSEIIELKCRYNWEVPDEHVDYFIESKGTHRFHNVPFPEIGIHHLEGWGTNPSRKHLMRADELIPYEAVLRGLALDQHIRAMMRWGVFDHQTGENLVPTEEEIYISDEEAKLGHMDTKKHWKKKHALKKRWHTLTWEQQQDIIDEEEDDRLRAMAFCIDEGPQYECPPASDAYDPNLEIARGWIIPPQKHNKVPESGDTQGWVDFVNRALLGQVPKLGRDEAYDLQPFMYEYPEPEAADDGPRYGPDFDWEKWLGENWRDLQILRARIAARTQQEEADAAANGNGGGNDGTGAGDGAADGDEEEMDDAEILGVLSDTEDGDDGNDGGDGGDVEMVDV</sequence>
<keyword evidence="2" id="KW-1185">Reference proteome</keyword>
<proteinExistence type="predicted"/>
<name>A0ACC0UY27_9HYPO</name>
<comment type="caution">
    <text evidence="1">The sequence shown here is derived from an EMBL/GenBank/DDBJ whole genome shotgun (WGS) entry which is preliminary data.</text>
</comment>
<evidence type="ECO:0000313" key="2">
    <source>
        <dbReference type="Proteomes" id="UP001163324"/>
    </source>
</evidence>
<organism evidence="1 2">
    <name type="scientific">Trichothecium roseum</name>
    <dbReference type="NCBI Taxonomy" id="47278"/>
    <lineage>
        <taxon>Eukaryota</taxon>
        <taxon>Fungi</taxon>
        <taxon>Dikarya</taxon>
        <taxon>Ascomycota</taxon>
        <taxon>Pezizomycotina</taxon>
        <taxon>Sordariomycetes</taxon>
        <taxon>Hypocreomycetidae</taxon>
        <taxon>Hypocreales</taxon>
        <taxon>Hypocreales incertae sedis</taxon>
        <taxon>Trichothecium</taxon>
    </lineage>
</organism>
<reference evidence="1" key="1">
    <citation type="submission" date="2022-10" db="EMBL/GenBank/DDBJ databases">
        <title>Complete Genome of Trichothecium roseum strain YXFP-22015, a Plant Pathogen Isolated from Citrus.</title>
        <authorList>
            <person name="Wang Y."/>
            <person name="Zhu L."/>
        </authorList>
    </citation>
    <scope>NUCLEOTIDE SEQUENCE</scope>
    <source>
        <strain evidence="1">YXFP-22015</strain>
    </source>
</reference>
<evidence type="ECO:0000313" key="1">
    <source>
        <dbReference type="EMBL" id="KAI9898423.1"/>
    </source>
</evidence>